<keyword evidence="1" id="KW-1185">Reference proteome</keyword>
<organism evidence="1 2">
    <name type="scientific">Plectus sambesii</name>
    <dbReference type="NCBI Taxonomy" id="2011161"/>
    <lineage>
        <taxon>Eukaryota</taxon>
        <taxon>Metazoa</taxon>
        <taxon>Ecdysozoa</taxon>
        <taxon>Nematoda</taxon>
        <taxon>Chromadorea</taxon>
        <taxon>Plectida</taxon>
        <taxon>Plectina</taxon>
        <taxon>Plectoidea</taxon>
        <taxon>Plectidae</taxon>
        <taxon>Plectus</taxon>
    </lineage>
</organism>
<name>A0A914V939_9BILA</name>
<accession>A0A914V939</accession>
<dbReference type="AlphaFoldDB" id="A0A914V939"/>
<proteinExistence type="predicted"/>
<dbReference type="Proteomes" id="UP000887566">
    <property type="component" value="Unplaced"/>
</dbReference>
<sequence length="789" mass="89267">MAFFTEGCCFRATPLSHHDGVLVLRTVDQEKAKEELEARLAAIVAMRGVVVPPQQKPPFVAGDIWLQANSGCWERVMLAHNQPKDHNQGDGLFMDRNVHVKLDRNGSCYRVPYSEVQSVSELRIPPIFRTMLVDSSYKLDEQLTDGKSLFDLIVDGTEIMCLVRRIDPLKKIPVVVWYPSTKTPWFERQMTLNPFALPTAESEQVVKGEVSDVVVVWLTADRTGEADYSVVLGRIDDGCGDSGENSSSPFRRFRQRQTEIERMATNMAPWDWESLAPPVGTRLLYECDGVRKSPTSIGPEWVRAVVTSVDFDDAADSWLVVVSLPDLGNRNFVLTGMANLKRRLRYNCNTSELDKFDREPPVPVSMCRLQGYHVAGDRRFDKEGFACLAKMKDIVVFFGDTVVDTLGNVIHETAMKGTDFRRKESDRCIDVGPILARADLLSECDGESLPTIATMTKKWEARLQFPVGTDAALGWPQNRSLSNRLQKVQVVRAERADELVVQLLNDDTRRMLRSLAAIYKTDVLCNIPMAELPCDRQLACIVHLDLHRFAPYSDEIFPRCAQKDGKMLARALVLRGVENKRREVYFYAVDMDLTGWISIDSVYYMPDLPALHIGAAAIQCSMNVVGSLVHAQHIKKILMTEELFAAFGPVTKCPKTDRRVVWLMRESFLLIDEMLTRSNVWSQTEKGAAKPPFSLLLMQEQLDESTPNLRGRFLYEIVKPNFDSSAYHSDDSFRFQVKCTENPSEPTALKLEDAARNTAVTGFLQPPHGTIPLRSYLTNFMSLRLFFIW</sequence>
<protein>
    <submittedName>
        <fullName evidence="2">Tudor domain-containing protein</fullName>
    </submittedName>
</protein>
<evidence type="ECO:0000313" key="1">
    <source>
        <dbReference type="Proteomes" id="UP000887566"/>
    </source>
</evidence>
<reference evidence="2" key="1">
    <citation type="submission" date="2022-11" db="UniProtKB">
        <authorList>
            <consortium name="WormBaseParasite"/>
        </authorList>
    </citation>
    <scope>IDENTIFICATION</scope>
</reference>
<evidence type="ECO:0000313" key="2">
    <source>
        <dbReference type="WBParaSite" id="PSAMB.scaffold1694size28667.g14452.t1"/>
    </source>
</evidence>
<dbReference type="WBParaSite" id="PSAMB.scaffold1694size28667.g14452.t1">
    <property type="protein sequence ID" value="PSAMB.scaffold1694size28667.g14452.t1"/>
    <property type="gene ID" value="PSAMB.scaffold1694size28667.g14452"/>
</dbReference>